<gene>
    <name evidence="1" type="ORF">ZRA01_16220</name>
</gene>
<proteinExistence type="predicted"/>
<dbReference type="Proteomes" id="UP000318422">
    <property type="component" value="Unassembled WGS sequence"/>
</dbReference>
<dbReference type="EMBL" id="BJNV01000022">
    <property type="protein sequence ID" value="GEC95549.1"/>
    <property type="molecule type" value="Genomic_DNA"/>
</dbReference>
<sequence>MVIWMDMQSGERFYDEPQEAVGSVYDDEVLNANLVPPELALGLQEIPLPEHAVHPVPTDVEAFLSAVYRFQE</sequence>
<reference evidence="1 2" key="1">
    <citation type="submission" date="2019-06" db="EMBL/GenBank/DDBJ databases">
        <title>Whole genome shotgun sequence of Zoogloea ramigera NBRC 15342.</title>
        <authorList>
            <person name="Hosoyama A."/>
            <person name="Uohara A."/>
            <person name="Ohji S."/>
            <person name="Ichikawa N."/>
        </authorList>
    </citation>
    <scope>NUCLEOTIDE SEQUENCE [LARGE SCALE GENOMIC DNA]</scope>
    <source>
        <strain evidence="1 2">NBRC 15342</strain>
    </source>
</reference>
<dbReference type="AlphaFoldDB" id="A0A4Y4CUT1"/>
<protein>
    <submittedName>
        <fullName evidence="1">Uncharacterized protein</fullName>
    </submittedName>
</protein>
<dbReference type="RefSeq" id="WP_141351133.1">
    <property type="nucleotide sequence ID" value="NZ_BJNV01000022.1"/>
</dbReference>
<keyword evidence="2" id="KW-1185">Reference proteome</keyword>
<accession>A0A4Y4CUT1</accession>
<evidence type="ECO:0000313" key="1">
    <source>
        <dbReference type="EMBL" id="GEC95549.1"/>
    </source>
</evidence>
<evidence type="ECO:0000313" key="2">
    <source>
        <dbReference type="Proteomes" id="UP000318422"/>
    </source>
</evidence>
<comment type="caution">
    <text evidence="1">The sequence shown here is derived from an EMBL/GenBank/DDBJ whole genome shotgun (WGS) entry which is preliminary data.</text>
</comment>
<dbReference type="OrthoDB" id="8564953at2"/>
<name>A0A4Y4CUT1_ZOORA</name>
<organism evidence="1 2">
    <name type="scientific">Zoogloea ramigera</name>
    <dbReference type="NCBI Taxonomy" id="350"/>
    <lineage>
        <taxon>Bacteria</taxon>
        <taxon>Pseudomonadati</taxon>
        <taxon>Pseudomonadota</taxon>
        <taxon>Betaproteobacteria</taxon>
        <taxon>Rhodocyclales</taxon>
        <taxon>Zoogloeaceae</taxon>
        <taxon>Zoogloea</taxon>
    </lineage>
</organism>